<dbReference type="EMBL" id="QSRJ01000018">
    <property type="protein sequence ID" value="RGL07261.1"/>
    <property type="molecule type" value="Genomic_DNA"/>
</dbReference>
<accession>A0A3E4QNN0</accession>
<evidence type="ECO:0000313" key="1">
    <source>
        <dbReference type="EMBL" id="RGL07261.1"/>
    </source>
</evidence>
<reference evidence="1 2" key="1">
    <citation type="submission" date="2018-08" db="EMBL/GenBank/DDBJ databases">
        <title>A genome reference for cultivated species of the human gut microbiota.</title>
        <authorList>
            <person name="Zou Y."/>
            <person name="Xue W."/>
            <person name="Luo G."/>
        </authorList>
    </citation>
    <scope>NUCLEOTIDE SEQUENCE [LARGE SCALE GENOMIC DNA]</scope>
    <source>
        <strain evidence="1 2">TF08-14</strain>
    </source>
</reference>
<dbReference type="Proteomes" id="UP000260943">
    <property type="component" value="Unassembled WGS sequence"/>
</dbReference>
<dbReference type="RefSeq" id="WP_117680365.1">
    <property type="nucleotide sequence ID" value="NZ_QSRJ01000018.1"/>
</dbReference>
<gene>
    <name evidence="1" type="ORF">DXC81_10625</name>
</gene>
<proteinExistence type="predicted"/>
<organism evidence="1 2">
    <name type="scientific">Collinsella tanakaei</name>
    <dbReference type="NCBI Taxonomy" id="626935"/>
    <lineage>
        <taxon>Bacteria</taxon>
        <taxon>Bacillati</taxon>
        <taxon>Actinomycetota</taxon>
        <taxon>Coriobacteriia</taxon>
        <taxon>Coriobacteriales</taxon>
        <taxon>Coriobacteriaceae</taxon>
        <taxon>Collinsella</taxon>
    </lineage>
</organism>
<dbReference type="AlphaFoldDB" id="A0A3E4QNN0"/>
<name>A0A3E4QNN0_9ACTN</name>
<evidence type="ECO:0000313" key="2">
    <source>
        <dbReference type="Proteomes" id="UP000260943"/>
    </source>
</evidence>
<comment type="caution">
    <text evidence="1">The sequence shown here is derived from an EMBL/GenBank/DDBJ whole genome shotgun (WGS) entry which is preliminary data.</text>
</comment>
<sequence>MLLNGIRLTGYSSTEDDARFELAETTVKDVAALNGQLLTVTDDDGGEVEAFAGYSIACIKVIEETGAIRMLAVKVMDGATAAAIEALGHKVETVASKTDKAAKDAESAKAAARMYVNAQPLTNTQLADVCALIEDFVPGREYAKGLVRRHDGKYYRMAKDIDTQTSKTYQPGTGTESLYTLIDLAPDGIRIWRMPTCAEDSFTLGEKCHYPDADGPVYESLIDANTWSPEAYPAGWNKVE</sequence>
<protein>
    <submittedName>
        <fullName evidence="1">Uncharacterized protein</fullName>
    </submittedName>
</protein>